<keyword evidence="2" id="KW-1185">Reference proteome</keyword>
<dbReference type="STRING" id="1860102.ACCAA_30057"/>
<evidence type="ECO:0000313" key="1">
    <source>
        <dbReference type="EMBL" id="SBT06120.1"/>
    </source>
</evidence>
<proteinExistence type="predicted"/>
<dbReference type="Proteomes" id="UP000199169">
    <property type="component" value="Unassembled WGS sequence"/>
</dbReference>
<organism evidence="1 2">
    <name type="scientific">Candidatus Accumulibacter aalborgensis</name>
    <dbReference type="NCBI Taxonomy" id="1860102"/>
    <lineage>
        <taxon>Bacteria</taxon>
        <taxon>Pseudomonadati</taxon>
        <taxon>Pseudomonadota</taxon>
        <taxon>Betaproteobacteria</taxon>
        <taxon>Candidatus Accumulibacter</taxon>
    </lineage>
</organism>
<evidence type="ECO:0000313" key="2">
    <source>
        <dbReference type="Proteomes" id="UP000199169"/>
    </source>
</evidence>
<accession>A0A1A8XLU5</accession>
<dbReference type="AlphaFoldDB" id="A0A1A8XLU5"/>
<gene>
    <name evidence="1" type="ORF">ACCAA_30057</name>
</gene>
<name>A0A1A8XLU5_9PROT</name>
<dbReference type="EMBL" id="FLQX01000105">
    <property type="protein sequence ID" value="SBT06120.1"/>
    <property type="molecule type" value="Genomic_DNA"/>
</dbReference>
<sequence>MLATRIRWIACQSTLHGSLVLTKPLESLFTVPVAHRSSAHCCGPWYPWRSKSGGRIKKCNPWG</sequence>
<reference evidence="1 2" key="1">
    <citation type="submission" date="2016-06" db="EMBL/GenBank/DDBJ databases">
        <authorList>
            <person name="Kjaerup R.B."/>
            <person name="Dalgaard T.S."/>
            <person name="Juul-Madsen H.R."/>
        </authorList>
    </citation>
    <scope>NUCLEOTIDE SEQUENCE [LARGE SCALE GENOMIC DNA]</scope>
    <source>
        <strain evidence="1">3</strain>
    </source>
</reference>
<protein>
    <submittedName>
        <fullName evidence="1">Uncharacterized protein</fullName>
    </submittedName>
</protein>